<dbReference type="EMBL" id="JAMXQV010000007">
    <property type="protein sequence ID" value="MCR6484273.1"/>
    <property type="molecule type" value="Genomic_DNA"/>
</dbReference>
<dbReference type="InterPro" id="IPR024520">
    <property type="entry name" value="DUF3558"/>
</dbReference>
<proteinExistence type="predicted"/>
<comment type="caution">
    <text evidence="3">The sequence shown here is derived from an EMBL/GenBank/DDBJ whole genome shotgun (WGS) entry which is preliminary data.</text>
</comment>
<protein>
    <submittedName>
        <fullName evidence="3">DUF3558 family protein</fullName>
    </submittedName>
</protein>
<feature type="compositionally biased region" description="Low complexity" evidence="1">
    <location>
        <begin position="32"/>
        <end position="46"/>
    </location>
</feature>
<feature type="signal peptide" evidence="2">
    <location>
        <begin position="1"/>
        <end position="23"/>
    </location>
</feature>
<evidence type="ECO:0000256" key="1">
    <source>
        <dbReference type="SAM" id="MobiDB-lite"/>
    </source>
</evidence>
<dbReference type="RefSeq" id="WP_257920896.1">
    <property type="nucleotide sequence ID" value="NZ_JAMXQV010000007.1"/>
</dbReference>
<dbReference type="Pfam" id="PF12079">
    <property type="entry name" value="DUF3558"/>
    <property type="match status" value="1"/>
</dbReference>
<evidence type="ECO:0000313" key="3">
    <source>
        <dbReference type="EMBL" id="MCR6484273.1"/>
    </source>
</evidence>
<feature type="region of interest" description="Disordered" evidence="1">
    <location>
        <begin position="75"/>
        <end position="95"/>
    </location>
</feature>
<keyword evidence="2" id="KW-0732">Signal</keyword>
<keyword evidence="4" id="KW-1185">Reference proteome</keyword>
<reference evidence="3" key="1">
    <citation type="submission" date="2022-06" db="EMBL/GenBank/DDBJ databases">
        <title>Amycolatopsis iheyaensis sp. nov., a new species of the genus Amycolatopsis isolated from soil in Iheya island, Japan.</title>
        <authorList>
            <person name="Ngamcharungchit C."/>
            <person name="Kanto H."/>
            <person name="Take A."/>
            <person name="Intra B."/>
            <person name="Matsumoto A."/>
            <person name="Panbangred W."/>
            <person name="Inahashi Y."/>
        </authorList>
    </citation>
    <scope>NUCLEOTIDE SEQUENCE</scope>
    <source>
        <strain evidence="3">OK19-0408</strain>
    </source>
</reference>
<dbReference type="Proteomes" id="UP001144096">
    <property type="component" value="Unassembled WGS sequence"/>
</dbReference>
<feature type="chain" id="PRO_5040753762" evidence="2">
    <location>
        <begin position="24"/>
        <end position="183"/>
    </location>
</feature>
<evidence type="ECO:0000256" key="2">
    <source>
        <dbReference type="SAM" id="SignalP"/>
    </source>
</evidence>
<evidence type="ECO:0000313" key="4">
    <source>
        <dbReference type="Proteomes" id="UP001144096"/>
    </source>
</evidence>
<sequence>MTARRAPVALATLALGFCLTACTSTVGGQANPSSTGSTPTSTTADPADPFAGLSACTILDQALAGQGFPQAVPGVAAPEHSCRTSKPTSGDTPGIDLGLVLQAGGNYRDNVNNPDKASDGKVNGRPAIEEQEPLRAKGQCAIRFQVRNSRALFSLTYGSDTATACKKIEELAPKVEPLLPKNN</sequence>
<feature type="region of interest" description="Disordered" evidence="1">
    <location>
        <begin position="27"/>
        <end position="46"/>
    </location>
</feature>
<dbReference type="AlphaFoldDB" id="A0A9X2NB26"/>
<organism evidence="3 4">
    <name type="scientific">Amycolatopsis iheyensis</name>
    <dbReference type="NCBI Taxonomy" id="2945988"/>
    <lineage>
        <taxon>Bacteria</taxon>
        <taxon>Bacillati</taxon>
        <taxon>Actinomycetota</taxon>
        <taxon>Actinomycetes</taxon>
        <taxon>Pseudonocardiales</taxon>
        <taxon>Pseudonocardiaceae</taxon>
        <taxon>Amycolatopsis</taxon>
    </lineage>
</organism>
<accession>A0A9X2NB26</accession>
<gene>
    <name evidence="3" type="ORF">M8542_15735</name>
</gene>
<name>A0A9X2NB26_9PSEU</name>